<accession>A0A9W6KAJ0</accession>
<evidence type="ECO:0000256" key="2">
    <source>
        <dbReference type="ARBA" id="ARBA00022729"/>
    </source>
</evidence>
<gene>
    <name evidence="5" type="ORF">GCM10017581_002860</name>
</gene>
<reference evidence="5" key="2">
    <citation type="submission" date="2023-01" db="EMBL/GenBank/DDBJ databases">
        <authorList>
            <person name="Sun Q."/>
            <person name="Evtushenko L."/>
        </authorList>
    </citation>
    <scope>NUCLEOTIDE SEQUENCE</scope>
    <source>
        <strain evidence="5">VKM Ac-1321</strain>
    </source>
</reference>
<dbReference type="RefSeq" id="WP_261963789.1">
    <property type="nucleotide sequence ID" value="NZ_BAAAXA010000003.1"/>
</dbReference>
<keyword evidence="5" id="KW-0031">Aminopeptidase</keyword>
<reference evidence="5" key="1">
    <citation type="journal article" date="2014" name="Int. J. Syst. Evol. Microbiol.">
        <title>Complete genome sequence of Corynebacterium casei LMG S-19264T (=DSM 44701T), isolated from a smear-ripened cheese.</title>
        <authorList>
            <consortium name="US DOE Joint Genome Institute (JGI-PGF)"/>
            <person name="Walter F."/>
            <person name="Albersmeier A."/>
            <person name="Kalinowski J."/>
            <person name="Ruckert C."/>
        </authorList>
    </citation>
    <scope>NUCLEOTIDE SEQUENCE</scope>
    <source>
        <strain evidence="5">VKM Ac-1321</strain>
    </source>
</reference>
<organism evidence="5 6">
    <name type="scientific">Dactylosporangium matsuzakiense</name>
    <dbReference type="NCBI Taxonomy" id="53360"/>
    <lineage>
        <taxon>Bacteria</taxon>
        <taxon>Bacillati</taxon>
        <taxon>Actinomycetota</taxon>
        <taxon>Actinomycetes</taxon>
        <taxon>Micromonosporales</taxon>
        <taxon>Micromonosporaceae</taxon>
        <taxon>Dactylosporangium</taxon>
    </lineage>
</organism>
<evidence type="ECO:0000313" key="6">
    <source>
        <dbReference type="Proteomes" id="UP001143480"/>
    </source>
</evidence>
<dbReference type="EMBL" id="BSFP01000001">
    <property type="protein sequence ID" value="GLK98545.1"/>
    <property type="molecule type" value="Genomic_DNA"/>
</dbReference>
<keyword evidence="2 4" id="KW-0732">Signal</keyword>
<feature type="chain" id="PRO_5040841875" evidence="4">
    <location>
        <begin position="25"/>
        <end position="480"/>
    </location>
</feature>
<evidence type="ECO:0000256" key="4">
    <source>
        <dbReference type="SAM" id="SignalP"/>
    </source>
</evidence>
<evidence type="ECO:0000256" key="3">
    <source>
        <dbReference type="ARBA" id="ARBA00022801"/>
    </source>
</evidence>
<dbReference type="SUPFAM" id="SSF53474">
    <property type="entry name" value="alpha/beta-Hydrolases"/>
    <property type="match status" value="1"/>
</dbReference>
<dbReference type="GO" id="GO:0008239">
    <property type="term" value="F:dipeptidyl-peptidase activity"/>
    <property type="evidence" value="ECO:0007669"/>
    <property type="project" value="TreeGrafter"/>
</dbReference>
<evidence type="ECO:0000313" key="5">
    <source>
        <dbReference type="EMBL" id="GLK98545.1"/>
    </source>
</evidence>
<keyword evidence="6" id="KW-1185">Reference proteome</keyword>
<dbReference type="PANTHER" id="PTHR11010:SF38">
    <property type="entry name" value="LYSOSOMAL PRO-X CARBOXYPEPTIDASE"/>
    <property type="match status" value="1"/>
</dbReference>
<protein>
    <submittedName>
        <fullName evidence="5">Tripeptidyl aminopeptidase</fullName>
    </submittedName>
</protein>
<dbReference type="AlphaFoldDB" id="A0A9W6KAJ0"/>
<feature type="signal peptide" evidence="4">
    <location>
        <begin position="1"/>
        <end position="24"/>
    </location>
</feature>
<sequence length="480" mass="53066">MIRFGRMLLAAALTVGMAASVAVAAPASAASRAAASATDTDIRDRLEAVPGITVLEEQPVVAPYRFFILSITQPVDHTNPRAGTFEQRFTLLHRGTDRPTVLHTTGYNVPEYAFRSEPTRLIDGNQISVEQRFFTPSRPVDPKWEQQLTIWQAATDHHRIVAALKPIYSQKWISTGASKGGMTSIYHRRFYPKDVDGTVAYVAPQDVVNDEDSAYDRFFTKVGTAACRAALDAVQIEALKRRGELVARYQAWATENQRTFGIVGSADRAFEFMVNGTTWAFWQYSLESDCADVPAPTASSDDIWNWLDLIYGLDSNTDQGIQGFIPYYFQASYQLGYPDVSLPHLKGLQHYRGQDRAQSYIPRELVPHFQPLAMLDIDIWVKFAGSQLLFVYGGNDPWGAEPFRLGPFTRDSQWYVAAGANHGANIAALKPDETAKATAAVQRWAGVTAPAASSFGASGAPGYIAGLDDHNLALDRRFNR</sequence>
<evidence type="ECO:0000256" key="1">
    <source>
        <dbReference type="ARBA" id="ARBA00022670"/>
    </source>
</evidence>
<dbReference type="Proteomes" id="UP001143480">
    <property type="component" value="Unassembled WGS sequence"/>
</dbReference>
<keyword evidence="1" id="KW-0645">Protease</keyword>
<dbReference type="GO" id="GO:0004177">
    <property type="term" value="F:aminopeptidase activity"/>
    <property type="evidence" value="ECO:0007669"/>
    <property type="project" value="UniProtKB-KW"/>
</dbReference>
<name>A0A9W6KAJ0_9ACTN</name>
<dbReference type="Pfam" id="PF05576">
    <property type="entry name" value="Peptidase_S37"/>
    <property type="match status" value="1"/>
</dbReference>
<dbReference type="InterPro" id="IPR029058">
    <property type="entry name" value="AB_hydrolase_fold"/>
</dbReference>
<comment type="caution">
    <text evidence="5">The sequence shown here is derived from an EMBL/GenBank/DDBJ whole genome shotgun (WGS) entry which is preliminary data.</text>
</comment>
<dbReference type="PANTHER" id="PTHR11010">
    <property type="entry name" value="PROTEASE S28 PRO-X CARBOXYPEPTIDASE-RELATED"/>
    <property type="match status" value="1"/>
</dbReference>
<proteinExistence type="predicted"/>
<keyword evidence="3" id="KW-0378">Hydrolase</keyword>
<dbReference type="GO" id="GO:0006508">
    <property type="term" value="P:proteolysis"/>
    <property type="evidence" value="ECO:0007669"/>
    <property type="project" value="UniProtKB-KW"/>
</dbReference>
<dbReference type="InterPro" id="IPR008761">
    <property type="entry name" value="Peptidase_S37"/>
</dbReference>
<dbReference type="Gene3D" id="3.40.50.1820">
    <property type="entry name" value="alpha/beta hydrolase"/>
    <property type="match status" value="1"/>
</dbReference>